<evidence type="ECO:0000313" key="11">
    <source>
        <dbReference type="EMBL" id="KAK9704293.1"/>
    </source>
</evidence>
<feature type="region of interest" description="Disordered" evidence="9">
    <location>
        <begin position="1"/>
        <end position="28"/>
    </location>
</feature>
<evidence type="ECO:0000256" key="1">
    <source>
        <dbReference type="ARBA" id="ARBA00004604"/>
    </source>
</evidence>
<evidence type="ECO:0000256" key="5">
    <source>
        <dbReference type="ARBA" id="ARBA00022737"/>
    </source>
</evidence>
<dbReference type="Proteomes" id="UP001479436">
    <property type="component" value="Unassembled WGS sequence"/>
</dbReference>
<keyword evidence="5" id="KW-0677">Repeat</keyword>
<sequence length="942" mass="105469">MAPTTPARNSKKPMENKTPNTTKSKLKKAVDPSDLVVEEIPSLTEQSLTLNKVSGGCLSNYPLVFTKDSKFFFCAASNVIKIYSVDTGEVVRVLQGHTKDVTSLFLNPTNSLQLYTGSLDGTIRLWDFNDAVLLKTFEVGTPITHMITNEYTPDYMFVVTTKESRSYTDQLRATGDSNKIRKNSVVFRYSFKGSMRSRLVKLFKTWRCTSMKISPNGEYLAVAGRGRLIVWKIHETEFSKPIRYKTDFTLTCIAFHPTEPCIATGDERGRIVLWYCLSEQTKDRPVTSVMHWHAHRVNHMAFTNDGVYMVSGGEEAVLVVWQLQTGHRQYLPRLGSEIKSVVISPDQSLYAVGHLDNSVRIVSAVDLSIKQAIQGLKYAQMNHTSNPLRTGLVIEPKNNHVVLNGVPGTIQFYNPYTDRHVMELEVSPRNRVSRTDEKEIVEPQVEHVAFSKNGDWMATVDSRDDGENTPELYLKFWRFDPNTQGYVMNTRVDFPHQGRITSLQFHPSIRSPMVVTAGSDKKFKVWELQAPVDRRADVSWICRSVGFYRDSTPYSTTFSEDGSVLAVSYGHIITLWDPYTNTIQGLLSHSPHTRPIKKLVFTNNSHFLIAMTKDHLYVWNLLSCTIWWSCRLVVNKFAVDPSSSQFVVAVGNQLGTTSLMVFEPSQPIPVLIHEIPDTVKSLTFFPKQANDTTESKLVSNLMLLNGRCDLHVLSHAKIAPVKEHGKGSLSSTVTNKSYFSDIFGARKPVEATKQVEEPQRKVQKSKAATKSLLNAPSHVIPPVSSLYEFYMDKMLSRIDLEHEESLEQDNNENQESDSEEEDSMEVDSAVVVSTNIDQEVNADSVDNADTEFSYLADFFKVQLNTPKKPTPAPVATPAVKKVTDSSKLNGTPNGKSIKSTRTKSAATPKASVPSTPSKTPAKSKSSKTPGKTPGKTARTPRR</sequence>
<dbReference type="InterPro" id="IPR001680">
    <property type="entry name" value="WD40_rpt"/>
</dbReference>
<dbReference type="Pfam" id="PF23869">
    <property type="entry name" value="Beta-prop_WDR75_1st"/>
    <property type="match status" value="1"/>
</dbReference>
<feature type="compositionally biased region" description="Polar residues" evidence="9">
    <location>
        <begin position="885"/>
        <end position="899"/>
    </location>
</feature>
<gene>
    <name evidence="11" type="primary">NAN1</name>
    <name evidence="11" type="ORF">K7432_010287</name>
</gene>
<keyword evidence="3" id="KW-0698">rRNA processing</keyword>
<keyword evidence="6" id="KW-0804">Transcription</keyword>
<dbReference type="PROSITE" id="PS00678">
    <property type="entry name" value="WD_REPEATS_1"/>
    <property type="match status" value="1"/>
</dbReference>
<evidence type="ECO:0000256" key="2">
    <source>
        <dbReference type="ARBA" id="ARBA00022517"/>
    </source>
</evidence>
<accession>A0ABR2VVV6</accession>
<organism evidence="11 12">
    <name type="scientific">Basidiobolus ranarum</name>
    <dbReference type="NCBI Taxonomy" id="34480"/>
    <lineage>
        <taxon>Eukaryota</taxon>
        <taxon>Fungi</taxon>
        <taxon>Fungi incertae sedis</taxon>
        <taxon>Zoopagomycota</taxon>
        <taxon>Entomophthoromycotina</taxon>
        <taxon>Basidiobolomycetes</taxon>
        <taxon>Basidiobolales</taxon>
        <taxon>Basidiobolaceae</taxon>
        <taxon>Basidiobolus</taxon>
    </lineage>
</organism>
<comment type="caution">
    <text evidence="11">The sequence shown here is derived from an EMBL/GenBank/DDBJ whole genome shotgun (WGS) entry which is preliminary data.</text>
</comment>
<dbReference type="Pfam" id="PF23769">
    <property type="entry name" value="Beta-prop_WDR75_2nd"/>
    <property type="match status" value="1"/>
</dbReference>
<keyword evidence="12" id="KW-1185">Reference proteome</keyword>
<evidence type="ECO:0000259" key="10">
    <source>
        <dbReference type="Pfam" id="PF23769"/>
    </source>
</evidence>
<evidence type="ECO:0000256" key="6">
    <source>
        <dbReference type="ARBA" id="ARBA00023163"/>
    </source>
</evidence>
<feature type="repeat" description="WD" evidence="8">
    <location>
        <begin position="290"/>
        <end position="331"/>
    </location>
</feature>
<dbReference type="InterPro" id="IPR057644">
    <property type="entry name" value="Beta-prop_WDR75_2nd"/>
</dbReference>
<protein>
    <submittedName>
        <fullName evidence="11">NET1-associated nuclear protein 1</fullName>
    </submittedName>
</protein>
<dbReference type="InterPro" id="IPR015943">
    <property type="entry name" value="WD40/YVTN_repeat-like_dom_sf"/>
</dbReference>
<dbReference type="EMBL" id="JASJQH010007572">
    <property type="protein sequence ID" value="KAK9704293.1"/>
    <property type="molecule type" value="Genomic_DNA"/>
</dbReference>
<keyword evidence="2" id="KW-0690">Ribosome biogenesis</keyword>
<dbReference type="PANTHER" id="PTHR44215:SF1">
    <property type="entry name" value="WD REPEAT-CONTAINING PROTEIN 75"/>
    <property type="match status" value="1"/>
</dbReference>
<dbReference type="PROSITE" id="PS50082">
    <property type="entry name" value="WD_REPEATS_2"/>
    <property type="match status" value="3"/>
</dbReference>
<dbReference type="SMART" id="SM00320">
    <property type="entry name" value="WD40"/>
    <property type="match status" value="8"/>
</dbReference>
<dbReference type="InterPro" id="IPR036322">
    <property type="entry name" value="WD40_repeat_dom_sf"/>
</dbReference>
<dbReference type="SUPFAM" id="SSF50998">
    <property type="entry name" value="Quinoprotein alcohol dehydrogenase-like"/>
    <property type="match status" value="1"/>
</dbReference>
<dbReference type="PANTHER" id="PTHR44215">
    <property type="entry name" value="WD REPEAT-CONTAINING PROTEIN 75"/>
    <property type="match status" value="1"/>
</dbReference>
<feature type="region of interest" description="Disordered" evidence="9">
    <location>
        <begin position="804"/>
        <end position="827"/>
    </location>
</feature>
<keyword evidence="7" id="KW-0539">Nucleus</keyword>
<feature type="compositionally biased region" description="Low complexity" evidence="9">
    <location>
        <begin position="903"/>
        <end position="942"/>
    </location>
</feature>
<dbReference type="InterPro" id="IPR019775">
    <property type="entry name" value="WD40_repeat_CS"/>
</dbReference>
<evidence type="ECO:0000256" key="3">
    <source>
        <dbReference type="ARBA" id="ARBA00022552"/>
    </source>
</evidence>
<dbReference type="Gene3D" id="2.130.10.10">
    <property type="entry name" value="YVTN repeat-like/Quinoprotein amine dehydrogenase"/>
    <property type="match status" value="4"/>
</dbReference>
<evidence type="ECO:0000313" key="12">
    <source>
        <dbReference type="Proteomes" id="UP001479436"/>
    </source>
</evidence>
<feature type="compositionally biased region" description="Acidic residues" evidence="9">
    <location>
        <begin position="806"/>
        <end position="825"/>
    </location>
</feature>
<dbReference type="SUPFAM" id="SSF50978">
    <property type="entry name" value="WD40 repeat-like"/>
    <property type="match status" value="1"/>
</dbReference>
<evidence type="ECO:0000256" key="9">
    <source>
        <dbReference type="SAM" id="MobiDB-lite"/>
    </source>
</evidence>
<dbReference type="PROSITE" id="PS50294">
    <property type="entry name" value="WD_REPEATS_REGION"/>
    <property type="match status" value="3"/>
</dbReference>
<proteinExistence type="predicted"/>
<evidence type="ECO:0000256" key="7">
    <source>
        <dbReference type="ARBA" id="ARBA00023242"/>
    </source>
</evidence>
<evidence type="ECO:0000256" key="4">
    <source>
        <dbReference type="ARBA" id="ARBA00022574"/>
    </source>
</evidence>
<comment type="subcellular location">
    <subcellularLocation>
        <location evidence="1">Nucleus</location>
        <location evidence="1">Nucleolus</location>
    </subcellularLocation>
</comment>
<reference evidence="11 12" key="1">
    <citation type="submission" date="2023-04" db="EMBL/GenBank/DDBJ databases">
        <title>Genome of Basidiobolus ranarum AG-B5.</title>
        <authorList>
            <person name="Stajich J.E."/>
            <person name="Carter-House D."/>
            <person name="Gryganskyi A."/>
        </authorList>
    </citation>
    <scope>NUCLEOTIDE SEQUENCE [LARGE SCALE GENOMIC DNA]</scope>
    <source>
        <strain evidence="11 12">AG-B5</strain>
    </source>
</reference>
<keyword evidence="4 8" id="KW-0853">WD repeat</keyword>
<evidence type="ECO:0000256" key="8">
    <source>
        <dbReference type="PROSITE-ProRule" id="PRU00221"/>
    </source>
</evidence>
<feature type="repeat" description="WD" evidence="8">
    <location>
        <begin position="496"/>
        <end position="529"/>
    </location>
</feature>
<feature type="domain" description="WD repeat-containing protein 75 second beta-propeller" evidence="10">
    <location>
        <begin position="392"/>
        <end position="695"/>
    </location>
</feature>
<name>A0ABR2VVV6_9FUNG</name>
<dbReference type="InterPro" id="IPR011047">
    <property type="entry name" value="Quinoprotein_ADH-like_sf"/>
</dbReference>
<dbReference type="InterPro" id="IPR053826">
    <property type="entry name" value="WDR75"/>
</dbReference>
<feature type="repeat" description="WD" evidence="8">
    <location>
        <begin position="94"/>
        <end position="136"/>
    </location>
</feature>
<feature type="region of interest" description="Disordered" evidence="9">
    <location>
        <begin position="864"/>
        <end position="942"/>
    </location>
</feature>